<keyword evidence="8" id="KW-1185">Reference proteome</keyword>
<evidence type="ECO:0000259" key="6">
    <source>
        <dbReference type="PROSITE" id="PS50249"/>
    </source>
</evidence>
<dbReference type="SUPFAM" id="SSF102712">
    <property type="entry name" value="JAB1/MPN domain"/>
    <property type="match status" value="1"/>
</dbReference>
<keyword evidence="4" id="KW-0862">Zinc</keyword>
<sequence length="169" mass="18899">MTKPRSHHTLPNDRFAALAPTDLSEPERESLIALALRVLEPSRPYETFCDAETVQRYCRLRFAQESRELFACAFLDSRHRLLELSVLFQGTIDGCSVHPRIVAEAALAHRSAAVILIHNHPSGDPEPSQADVRITKRLSTLLDLLEIRILDHIVVGREGTVSFAARGLL</sequence>
<evidence type="ECO:0000313" key="7">
    <source>
        <dbReference type="EMBL" id="MBK1620697.1"/>
    </source>
</evidence>
<accession>A0A9X0WBM8</accession>
<keyword evidence="5" id="KW-0482">Metalloprotease</keyword>
<comment type="caution">
    <text evidence="7">The sequence shown here is derived from an EMBL/GenBank/DDBJ whole genome shotgun (WGS) entry which is preliminary data.</text>
</comment>
<dbReference type="GO" id="GO:0046872">
    <property type="term" value="F:metal ion binding"/>
    <property type="evidence" value="ECO:0007669"/>
    <property type="project" value="UniProtKB-KW"/>
</dbReference>
<dbReference type="PANTHER" id="PTHR30471:SF3">
    <property type="entry name" value="UPF0758 PROTEIN YEES-RELATED"/>
    <property type="match status" value="1"/>
</dbReference>
<protein>
    <submittedName>
        <fullName evidence="7">DNA repair protein</fullName>
    </submittedName>
</protein>
<dbReference type="CDD" id="cd08071">
    <property type="entry name" value="MPN_DUF2466"/>
    <property type="match status" value="1"/>
</dbReference>
<dbReference type="PANTHER" id="PTHR30471">
    <property type="entry name" value="DNA REPAIR PROTEIN RADC"/>
    <property type="match status" value="1"/>
</dbReference>
<dbReference type="InterPro" id="IPR025657">
    <property type="entry name" value="RadC_JAB"/>
</dbReference>
<evidence type="ECO:0000313" key="8">
    <source>
        <dbReference type="Proteomes" id="UP001138768"/>
    </source>
</evidence>
<evidence type="ECO:0000256" key="4">
    <source>
        <dbReference type="ARBA" id="ARBA00022833"/>
    </source>
</evidence>
<proteinExistence type="predicted"/>
<dbReference type="EMBL" id="NRRY01000046">
    <property type="protein sequence ID" value="MBK1620697.1"/>
    <property type="molecule type" value="Genomic_DNA"/>
</dbReference>
<dbReference type="Gene3D" id="3.40.140.10">
    <property type="entry name" value="Cytidine Deaminase, domain 2"/>
    <property type="match status" value="1"/>
</dbReference>
<name>A0A9X0WBM8_9GAMM</name>
<dbReference type="GO" id="GO:0006508">
    <property type="term" value="P:proteolysis"/>
    <property type="evidence" value="ECO:0007669"/>
    <property type="project" value="UniProtKB-KW"/>
</dbReference>
<evidence type="ECO:0000256" key="2">
    <source>
        <dbReference type="ARBA" id="ARBA00022723"/>
    </source>
</evidence>
<evidence type="ECO:0000256" key="3">
    <source>
        <dbReference type="ARBA" id="ARBA00022801"/>
    </source>
</evidence>
<keyword evidence="1" id="KW-0645">Protease</keyword>
<reference evidence="7 8" key="1">
    <citation type="journal article" date="2020" name="Microorganisms">
        <title>Osmotic Adaptation and Compatible Solute Biosynthesis of Phototrophic Bacteria as Revealed from Genome Analyses.</title>
        <authorList>
            <person name="Imhoff J.F."/>
            <person name="Rahn T."/>
            <person name="Kunzel S."/>
            <person name="Keller A."/>
            <person name="Neulinger S.C."/>
        </authorList>
    </citation>
    <scope>NUCLEOTIDE SEQUENCE [LARGE SCALE GENOMIC DNA]</scope>
    <source>
        <strain evidence="7 8">DSM 25653</strain>
    </source>
</reference>
<dbReference type="PROSITE" id="PS01302">
    <property type="entry name" value="UPF0758"/>
    <property type="match status" value="1"/>
</dbReference>
<keyword evidence="3" id="KW-0378">Hydrolase</keyword>
<dbReference type="InterPro" id="IPR001405">
    <property type="entry name" value="UPF0758"/>
</dbReference>
<dbReference type="PROSITE" id="PS50249">
    <property type="entry name" value="MPN"/>
    <property type="match status" value="1"/>
</dbReference>
<evidence type="ECO:0000256" key="5">
    <source>
        <dbReference type="ARBA" id="ARBA00023049"/>
    </source>
</evidence>
<dbReference type="GO" id="GO:0008237">
    <property type="term" value="F:metallopeptidase activity"/>
    <property type="evidence" value="ECO:0007669"/>
    <property type="project" value="UniProtKB-KW"/>
</dbReference>
<dbReference type="AlphaFoldDB" id="A0A9X0WBM8"/>
<dbReference type="InterPro" id="IPR037518">
    <property type="entry name" value="MPN"/>
</dbReference>
<dbReference type="InterPro" id="IPR020891">
    <property type="entry name" value="UPF0758_CS"/>
</dbReference>
<dbReference type="RefSeq" id="WP_200247968.1">
    <property type="nucleotide sequence ID" value="NZ_NRRY01000046.1"/>
</dbReference>
<dbReference type="Proteomes" id="UP001138768">
    <property type="component" value="Unassembled WGS sequence"/>
</dbReference>
<gene>
    <name evidence="7" type="ORF">CKO42_20135</name>
</gene>
<feature type="domain" description="MPN" evidence="6">
    <location>
        <begin position="47"/>
        <end position="169"/>
    </location>
</feature>
<keyword evidence="2" id="KW-0479">Metal-binding</keyword>
<dbReference type="Pfam" id="PF04002">
    <property type="entry name" value="RadC"/>
    <property type="match status" value="1"/>
</dbReference>
<organism evidence="7 8">
    <name type="scientific">Lamprobacter modestohalophilus</name>
    <dbReference type="NCBI Taxonomy" id="1064514"/>
    <lineage>
        <taxon>Bacteria</taxon>
        <taxon>Pseudomonadati</taxon>
        <taxon>Pseudomonadota</taxon>
        <taxon>Gammaproteobacteria</taxon>
        <taxon>Chromatiales</taxon>
        <taxon>Chromatiaceae</taxon>
        <taxon>Lamprobacter</taxon>
    </lineage>
</organism>
<evidence type="ECO:0000256" key="1">
    <source>
        <dbReference type="ARBA" id="ARBA00022670"/>
    </source>
</evidence>